<dbReference type="HAMAP" id="MF_00265">
    <property type="entry name" value="VapC_Nob1"/>
    <property type="match status" value="1"/>
</dbReference>
<sequence length="134" mass="15060">MADGWVLIDTSAWIHALRPAGDPLVRQQVHALLSEGRAATCEMVVLELVGGTRSESEYRELCEDLEALQQCPITESVWRSAYRMTYTLRRKGLSIPATDQLIAAVALHYSCSLLHCDNHFDLLARHVRLPVYTP</sequence>
<feature type="binding site" evidence="8">
    <location>
        <position position="9"/>
    </location>
    <ligand>
        <name>Mg(2+)</name>
        <dbReference type="ChEBI" id="CHEBI:18420"/>
    </ligand>
</feature>
<dbReference type="InterPro" id="IPR029060">
    <property type="entry name" value="PIN-like_dom_sf"/>
</dbReference>
<keyword evidence="8" id="KW-0800">Toxin</keyword>
<comment type="cofactor">
    <cofactor evidence="1 8">
        <name>Mg(2+)</name>
        <dbReference type="ChEBI" id="CHEBI:18420"/>
    </cofactor>
</comment>
<dbReference type="EMBL" id="NVQC01000022">
    <property type="protein sequence ID" value="PTL35884.1"/>
    <property type="molecule type" value="Genomic_DNA"/>
</dbReference>
<accession>A0A2T4TXM7</accession>
<dbReference type="RefSeq" id="WP_107562786.1">
    <property type="nucleotide sequence ID" value="NZ_NVQC01000022.1"/>
</dbReference>
<organism evidence="10 11">
    <name type="scientific">Candidatus Methylomirabilis limnetica</name>
    <dbReference type="NCBI Taxonomy" id="2033718"/>
    <lineage>
        <taxon>Bacteria</taxon>
        <taxon>Candidatus Methylomirabilota</taxon>
        <taxon>Candidatus Methylomirabilia</taxon>
        <taxon>Candidatus Methylomirabilales</taxon>
        <taxon>Candidatus Methylomirabilaceae</taxon>
        <taxon>Candidatus Methylomirabilis</taxon>
    </lineage>
</organism>
<keyword evidence="4 8" id="KW-0479">Metal-binding</keyword>
<name>A0A2T4TXM7_9BACT</name>
<evidence type="ECO:0000256" key="2">
    <source>
        <dbReference type="ARBA" id="ARBA00022649"/>
    </source>
</evidence>
<keyword evidence="6 8" id="KW-0460">Magnesium</keyword>
<dbReference type="PANTHER" id="PTHR33653:SF1">
    <property type="entry name" value="RIBONUCLEASE VAPC2"/>
    <property type="match status" value="1"/>
</dbReference>
<evidence type="ECO:0000256" key="7">
    <source>
        <dbReference type="ARBA" id="ARBA00038093"/>
    </source>
</evidence>
<evidence type="ECO:0000313" key="11">
    <source>
        <dbReference type="Proteomes" id="UP000241436"/>
    </source>
</evidence>
<dbReference type="GO" id="GO:0004540">
    <property type="term" value="F:RNA nuclease activity"/>
    <property type="evidence" value="ECO:0007669"/>
    <property type="project" value="InterPro"/>
</dbReference>
<keyword evidence="2 8" id="KW-1277">Toxin-antitoxin system</keyword>
<comment type="similarity">
    <text evidence="7 8">Belongs to the PINc/VapC protein family.</text>
</comment>
<evidence type="ECO:0000256" key="1">
    <source>
        <dbReference type="ARBA" id="ARBA00001946"/>
    </source>
</evidence>
<evidence type="ECO:0000256" key="6">
    <source>
        <dbReference type="ARBA" id="ARBA00022842"/>
    </source>
</evidence>
<reference evidence="11" key="2">
    <citation type="journal article" date="2018" name="Environ. Microbiol.">
        <title>Bloom of a denitrifying methanotroph, 'Candidatus Methylomirabilis limnetica', in a deep stratified lake.</title>
        <authorList>
            <person name="Graf J.S."/>
            <person name="Mayr M.J."/>
            <person name="Marchant H.K."/>
            <person name="Tienken D."/>
            <person name="Hach P.F."/>
            <person name="Brand A."/>
            <person name="Schubert C.J."/>
            <person name="Kuypers M.M."/>
            <person name="Milucka J."/>
        </authorList>
    </citation>
    <scope>NUCLEOTIDE SEQUENCE [LARGE SCALE GENOMIC DNA]</scope>
    <source>
        <strain evidence="11">Zug</strain>
    </source>
</reference>
<dbReference type="CDD" id="cd18758">
    <property type="entry name" value="PIN_MtVapC3-like"/>
    <property type="match status" value="1"/>
</dbReference>
<dbReference type="Gene3D" id="3.40.50.1010">
    <property type="entry name" value="5'-nuclease"/>
    <property type="match status" value="1"/>
</dbReference>
<dbReference type="Proteomes" id="UP000241436">
    <property type="component" value="Unassembled WGS sequence"/>
</dbReference>
<dbReference type="GO" id="GO:0016787">
    <property type="term" value="F:hydrolase activity"/>
    <property type="evidence" value="ECO:0007669"/>
    <property type="project" value="UniProtKB-KW"/>
</dbReference>
<gene>
    <name evidence="8" type="primary">vapC</name>
    <name evidence="10" type="ORF">CLG94_09035</name>
</gene>
<dbReference type="PANTHER" id="PTHR33653">
    <property type="entry name" value="RIBONUCLEASE VAPC2"/>
    <property type="match status" value="1"/>
</dbReference>
<proteinExistence type="inferred from homology"/>
<dbReference type="InterPro" id="IPR002716">
    <property type="entry name" value="PIN_dom"/>
</dbReference>
<evidence type="ECO:0000256" key="5">
    <source>
        <dbReference type="ARBA" id="ARBA00022801"/>
    </source>
</evidence>
<dbReference type="OrthoDB" id="9811788at2"/>
<dbReference type="Pfam" id="PF01850">
    <property type="entry name" value="PIN"/>
    <property type="match status" value="1"/>
</dbReference>
<reference evidence="10 11" key="1">
    <citation type="submission" date="2017-09" db="EMBL/GenBank/DDBJ databases">
        <title>Bloom of a denitrifying methanotroph, Candidatus Methylomirabilis limnetica, in a deep stratified lake.</title>
        <authorList>
            <person name="Graf J.S."/>
            <person name="Marchant H.K."/>
            <person name="Tienken D."/>
            <person name="Hach P.F."/>
            <person name="Brand A."/>
            <person name="Schubert C.J."/>
            <person name="Kuypers M.M."/>
            <person name="Milucka J."/>
        </authorList>
    </citation>
    <scope>NUCLEOTIDE SEQUENCE [LARGE SCALE GENOMIC DNA]</scope>
    <source>
        <strain evidence="10 11">Zug</strain>
    </source>
</reference>
<feature type="binding site" evidence="8">
    <location>
        <position position="99"/>
    </location>
    <ligand>
        <name>Mg(2+)</name>
        <dbReference type="ChEBI" id="CHEBI:18420"/>
    </ligand>
</feature>
<keyword evidence="5 8" id="KW-0378">Hydrolase</keyword>
<evidence type="ECO:0000256" key="3">
    <source>
        <dbReference type="ARBA" id="ARBA00022722"/>
    </source>
</evidence>
<comment type="function">
    <text evidence="8">Toxic component of a toxin-antitoxin (TA) system. An RNase.</text>
</comment>
<dbReference type="SUPFAM" id="SSF88723">
    <property type="entry name" value="PIN domain-like"/>
    <property type="match status" value="1"/>
</dbReference>
<comment type="caution">
    <text evidence="10">The sequence shown here is derived from an EMBL/GenBank/DDBJ whole genome shotgun (WGS) entry which is preliminary data.</text>
</comment>
<dbReference type="GO" id="GO:0000287">
    <property type="term" value="F:magnesium ion binding"/>
    <property type="evidence" value="ECO:0007669"/>
    <property type="project" value="UniProtKB-UniRule"/>
</dbReference>
<feature type="domain" description="PIN" evidence="9">
    <location>
        <begin position="6"/>
        <end position="124"/>
    </location>
</feature>
<dbReference type="EC" id="3.1.-.-" evidence="8"/>
<evidence type="ECO:0000256" key="8">
    <source>
        <dbReference type="HAMAP-Rule" id="MF_00265"/>
    </source>
</evidence>
<dbReference type="InterPro" id="IPR050556">
    <property type="entry name" value="Type_II_TA_system_RNase"/>
</dbReference>
<dbReference type="AlphaFoldDB" id="A0A2T4TXM7"/>
<evidence type="ECO:0000313" key="10">
    <source>
        <dbReference type="EMBL" id="PTL35884.1"/>
    </source>
</evidence>
<dbReference type="InterPro" id="IPR022907">
    <property type="entry name" value="VapC_family"/>
</dbReference>
<dbReference type="GO" id="GO:0090729">
    <property type="term" value="F:toxin activity"/>
    <property type="evidence" value="ECO:0007669"/>
    <property type="project" value="UniProtKB-KW"/>
</dbReference>
<evidence type="ECO:0000256" key="4">
    <source>
        <dbReference type="ARBA" id="ARBA00022723"/>
    </source>
</evidence>
<keyword evidence="3 8" id="KW-0540">Nuclease</keyword>
<protein>
    <recommendedName>
        <fullName evidence="8">Ribonuclease VapC</fullName>
        <shortName evidence="8">RNase VapC</shortName>
        <ecNumber evidence="8">3.1.-.-</ecNumber>
    </recommendedName>
    <alternativeName>
        <fullName evidence="8">Toxin VapC</fullName>
    </alternativeName>
</protein>
<evidence type="ECO:0000259" key="9">
    <source>
        <dbReference type="Pfam" id="PF01850"/>
    </source>
</evidence>
<keyword evidence="11" id="KW-1185">Reference proteome</keyword>